<dbReference type="Pfam" id="PF05043">
    <property type="entry name" value="Mga"/>
    <property type="match status" value="1"/>
</dbReference>
<dbReference type="InterPro" id="IPR036388">
    <property type="entry name" value="WH-like_DNA-bd_sf"/>
</dbReference>
<evidence type="ECO:0000313" key="2">
    <source>
        <dbReference type="EMBL" id="RST97711.1"/>
    </source>
</evidence>
<evidence type="ECO:0000313" key="3">
    <source>
        <dbReference type="Proteomes" id="UP000287239"/>
    </source>
</evidence>
<dbReference type="RefSeq" id="WP_126777864.1">
    <property type="nucleotide sequence ID" value="NZ_NGJU01000001.1"/>
</dbReference>
<dbReference type="EMBL" id="NGJU01000001">
    <property type="protein sequence ID" value="RST97711.1"/>
    <property type="molecule type" value="Genomic_DNA"/>
</dbReference>
<evidence type="ECO:0000259" key="1">
    <source>
        <dbReference type="Pfam" id="PF05043"/>
    </source>
</evidence>
<reference evidence="2 3" key="1">
    <citation type="submission" date="2017-05" db="EMBL/GenBank/DDBJ databases">
        <title>Vagococcus spp. assemblies.</title>
        <authorList>
            <person name="Gulvik C.A."/>
        </authorList>
    </citation>
    <scope>NUCLEOTIDE SEQUENCE [LARGE SCALE GENOMIC DNA]</scope>
    <source>
        <strain evidence="2 3">NCFB 2777</strain>
    </source>
</reference>
<proteinExistence type="predicted"/>
<dbReference type="OrthoDB" id="2192016at2"/>
<dbReference type="Gene3D" id="1.10.10.10">
    <property type="entry name" value="Winged helix-like DNA-binding domain superfamily/Winged helix DNA-binding domain"/>
    <property type="match status" value="1"/>
</dbReference>
<sequence length="500" mass="57881">MLDLFFKKTEINRIRILLLFYSHKEVTLHQIQHQTKTPITTASRLVSDLNADINDIFGDKLTITLENKAYILNYTTKLNQTEVIGRLGHSYLNSSITFKIISHIFTERNNSLVQLCADINVSQSYVYKKLVEINKTISSFNIKITNKQGSLTIDGSENSILLLTYAILEIEKKVFPLSAELVNAPNIYKYFNLIEKKLSNPYEKRSLNSLYDTVQLRRQSLESVTFIHLENREIIESMLSVVNLYDCRKDIKPLSHNSSLFINFIARCCINGTLTFEERVLTGKALGKLTNNKVVTYAIELVEVLAADIVGTTFSSKDNYWEALYICTLQLCYIDLFSADILLEFKRLENYHLKTRSNTRQREETNKKIAGLLDLPTFPYTNWSTKQYNDLIPMLKKWAHGLSFSKKEIKFKIMFYFSNFIVANLTIKELIITHFSDTFIEFVTSIDEADLLITDTFSILPDGLQYFLFHDFEEESLYETLLMAIAEVSHKKFINLSQKD</sequence>
<name>A0A429ZVB5_9ENTE</name>
<comment type="caution">
    <text evidence="2">The sequence shown here is derived from an EMBL/GenBank/DDBJ whole genome shotgun (WGS) entry which is preliminary data.</text>
</comment>
<gene>
    <name evidence="2" type="ORF">CBF35_00020</name>
</gene>
<dbReference type="GeneID" id="98566737"/>
<dbReference type="InterPro" id="IPR007737">
    <property type="entry name" value="Mga_HTH"/>
</dbReference>
<feature type="domain" description="Mga helix-turn-helix" evidence="1">
    <location>
        <begin position="89"/>
        <end position="162"/>
    </location>
</feature>
<organism evidence="2 3">
    <name type="scientific">Vagococcus salmoninarum</name>
    <dbReference type="NCBI Taxonomy" id="2739"/>
    <lineage>
        <taxon>Bacteria</taxon>
        <taxon>Bacillati</taxon>
        <taxon>Bacillota</taxon>
        <taxon>Bacilli</taxon>
        <taxon>Lactobacillales</taxon>
        <taxon>Enterococcaceae</taxon>
        <taxon>Vagococcus</taxon>
    </lineage>
</organism>
<dbReference type="AlphaFoldDB" id="A0A429ZVB5"/>
<dbReference type="Proteomes" id="UP000287239">
    <property type="component" value="Unassembled WGS sequence"/>
</dbReference>
<accession>A0A429ZVB5</accession>
<keyword evidence="3" id="KW-1185">Reference proteome</keyword>
<protein>
    <recommendedName>
        <fullName evidence="1">Mga helix-turn-helix domain-containing protein</fullName>
    </recommendedName>
</protein>